<protein>
    <recommendedName>
        <fullName evidence="10">Cleavage/polyadenylation specificity factor A subunit C-terminal domain-containing protein</fullName>
    </recommendedName>
</protein>
<dbReference type="PANTHER" id="PTHR10644">
    <property type="entry name" value="DNA REPAIR/RNA PROCESSING CPSF FAMILY"/>
    <property type="match status" value="1"/>
</dbReference>
<feature type="region of interest" description="Disordered" evidence="4">
    <location>
        <begin position="405"/>
        <end position="429"/>
    </location>
</feature>
<keyword evidence="9" id="KW-1185">Reference proteome</keyword>
<dbReference type="Gene3D" id="2.130.10.10">
    <property type="entry name" value="YVTN repeat-like/Quinoprotein amine dehydrogenase"/>
    <property type="match status" value="2"/>
</dbReference>
<reference evidence="8" key="2">
    <citation type="submission" date="2021-01" db="EMBL/GenBank/DDBJ databases">
        <authorList>
            <person name="Schikora-Tamarit M.A."/>
        </authorList>
    </citation>
    <scope>NUCLEOTIDE SEQUENCE</scope>
    <source>
        <strain evidence="8">CBS2887</strain>
    </source>
</reference>
<dbReference type="InterPro" id="IPR058543">
    <property type="entry name" value="Beta-prop_RSE1/DDB1/CPSF1_2nd"/>
</dbReference>
<dbReference type="GO" id="GO:0006397">
    <property type="term" value="P:mRNA processing"/>
    <property type="evidence" value="ECO:0007669"/>
    <property type="project" value="UniProtKB-KW"/>
</dbReference>
<dbReference type="InterPro" id="IPR036322">
    <property type="entry name" value="WD40_repeat_dom_sf"/>
</dbReference>
<evidence type="ECO:0000259" key="5">
    <source>
        <dbReference type="Pfam" id="PF03178"/>
    </source>
</evidence>
<dbReference type="InterPro" id="IPR050358">
    <property type="entry name" value="RSE1/DDB1/CFT1"/>
</dbReference>
<evidence type="ECO:0000313" key="9">
    <source>
        <dbReference type="Proteomes" id="UP000774326"/>
    </source>
</evidence>
<dbReference type="SUPFAM" id="SSF50978">
    <property type="entry name" value="WD40 repeat-like"/>
    <property type="match status" value="1"/>
</dbReference>
<name>A0A9P8PNL3_WICPI</name>
<organism evidence="8 9">
    <name type="scientific">Wickerhamomyces pijperi</name>
    <name type="common">Yeast</name>
    <name type="synonym">Pichia pijperi</name>
    <dbReference type="NCBI Taxonomy" id="599730"/>
    <lineage>
        <taxon>Eukaryota</taxon>
        <taxon>Fungi</taxon>
        <taxon>Dikarya</taxon>
        <taxon>Ascomycota</taxon>
        <taxon>Saccharomycotina</taxon>
        <taxon>Saccharomycetes</taxon>
        <taxon>Phaffomycetales</taxon>
        <taxon>Wickerhamomycetaceae</taxon>
        <taxon>Wickerhamomyces</taxon>
    </lineage>
</organism>
<dbReference type="InterPro" id="IPR018846">
    <property type="entry name" value="Beta-prop_RSE1/DDB1/CPSF1_1st"/>
</dbReference>
<evidence type="ECO:0000256" key="4">
    <source>
        <dbReference type="SAM" id="MobiDB-lite"/>
    </source>
</evidence>
<dbReference type="GO" id="GO:0003676">
    <property type="term" value="F:nucleic acid binding"/>
    <property type="evidence" value="ECO:0007669"/>
    <property type="project" value="InterPro"/>
</dbReference>
<accession>A0A9P8PNL3</accession>
<evidence type="ECO:0000256" key="3">
    <source>
        <dbReference type="ARBA" id="ARBA00023242"/>
    </source>
</evidence>
<dbReference type="InterPro" id="IPR004871">
    <property type="entry name" value="RSE1/DDB1/CPSF1_C"/>
</dbReference>
<evidence type="ECO:0000259" key="7">
    <source>
        <dbReference type="Pfam" id="PF23726"/>
    </source>
</evidence>
<feature type="domain" description="RSE1/DDB1/CPSF1 first beta-propeller" evidence="6">
    <location>
        <begin position="13"/>
        <end position="398"/>
    </location>
</feature>
<dbReference type="Pfam" id="PF10433">
    <property type="entry name" value="Beta-prop_RSE1_1st"/>
    <property type="match status" value="1"/>
</dbReference>
<dbReference type="Pfam" id="PF23726">
    <property type="entry name" value="Beta-prop_RSE1_2nd"/>
    <property type="match status" value="1"/>
</dbReference>
<feature type="domain" description="RSE1/DDB1/CPSF1 C-terminal" evidence="5">
    <location>
        <begin position="936"/>
        <end position="1257"/>
    </location>
</feature>
<dbReference type="Pfam" id="PF03178">
    <property type="entry name" value="CPSF_A"/>
    <property type="match status" value="1"/>
</dbReference>
<sequence>MEVYDQFIDPTQVTHSLGANFYSLDRKDLIVVKNTLLQVFQINEQDKLIFVNEFKLNGKVLGIQSITNSKISNNYDSLIILTKFAKLSIVSYDHAKNTIESKSLHYYDKAILEKLTSPEIDNSMPPQLKKDPNNSLSLVHYKDILAFLPFITDEDDDDLNMDDAEDSNAKDPEAEEAEFEEFFGDSVILPSVKLEAHIKNILDCDFLYNYRDPTLGILYLNDYTWAGDIQHKKDTVNFTVISLDLKTGSSTSIINVQNLPYDTYRIKPLPSPLNGVLLIGCNQIIHIDNNGNHKGIGVNAYYKSTTGMKLSDQSSLGLFLEYSELVMLDKTNILIIDQNGKLVVLNFKLSGKTIKGISLAEFAEFQLTDKLVQCKGFAALDDDLFFIASNSSDSVLLKKFDLKSSTSTSKPEAPEAKKVKFADEDDDEDDLYDDVNDEVAEDQDTPTFGLKVVDNLINHGPITSATLGRLSPSSSIQGLPNPNCKDVSIIATTGEAQSSAIACFKPSIQPTIHSTLRFNNIDKSWNILDKYLVTTDSQNYKSEIFLINNNFKNFSSLDFKNNNVTINIDSISHKKRIIQITTTNVYLFDTNFKRSFQMNFDFEVLNAKILDPYVIITTSKGEIKIFEIDAGGKKLNKVKIPKIINDIILNFGTICKTGLLSSFENSGKRKLDDQSAEELVFLVTTINNQILAFERNHNEKVYQFTGLNKLVELASIEPFENPQGLIPDPFIKEIEFTKLGDGTCSEEVLTILTIGGELILYKLFQDPINCVPKLQKLEYLNCVTGAPENSYQESTIIERKLIKLSLNGVNLLFVSGKQPYFIIKTAKSNPKIFKFTSKSAISICKMIEEGKERFMYIDESKNARVCSLPDYDDYSNNLPVFKFRAIGETLNCVTFNETNNLLVVSSLIKHSYQAIDENGQLIPGSIEDLPKAHNFKSKVYLINPVNWVIIDTIELEENEVVNDLKSSFLTISSRSKRQREFLIVGIGKYRLEDLTVYGVFKLIDIISIVPDPSKPEIKFKFKEISNELMKGAVTKISEISGRFLVSQGQKVLIRDLQQDNSTVPVAFYDIATNVSEVKTFGNLLIVADHLKSLAFFGFDAEPYRLLLLGKDSQNMNVLSADFIIENGDVYFLVSDDKENLRLLTYQPDDPNSLQGQKLIHKSLFNNNTLTNAIIRFAKHEEFNSGNHLKSFQNIGVNLDGSIYKIVPVNESTYRRLYILQQQLSEKYQHYCGLSPRSNRYQDNEVGFKPILELGLIRSAFLNLNVEKRLTLSGKVGKDAYLEIYRDFIEVENSLKNLTY</sequence>
<dbReference type="Proteomes" id="UP000774326">
    <property type="component" value="Unassembled WGS sequence"/>
</dbReference>
<gene>
    <name evidence="8" type="ORF">WICPIJ_009463</name>
</gene>
<proteinExistence type="predicted"/>
<dbReference type="OrthoDB" id="6109at2759"/>
<keyword evidence="3" id="KW-0539">Nucleus</keyword>
<comment type="subcellular location">
    <subcellularLocation>
        <location evidence="1">Nucleus</location>
    </subcellularLocation>
</comment>
<evidence type="ECO:0000259" key="6">
    <source>
        <dbReference type="Pfam" id="PF10433"/>
    </source>
</evidence>
<evidence type="ECO:0000256" key="1">
    <source>
        <dbReference type="ARBA" id="ARBA00004123"/>
    </source>
</evidence>
<dbReference type="GO" id="GO:0005634">
    <property type="term" value="C:nucleus"/>
    <property type="evidence" value="ECO:0007669"/>
    <property type="project" value="UniProtKB-SubCell"/>
</dbReference>
<keyword evidence="2" id="KW-0507">mRNA processing</keyword>
<evidence type="ECO:0000313" key="8">
    <source>
        <dbReference type="EMBL" id="KAH3674775.1"/>
    </source>
</evidence>
<feature type="domain" description="RSE1/DDB1/CPSF1 second beta-propeller" evidence="7">
    <location>
        <begin position="510"/>
        <end position="868"/>
    </location>
</feature>
<dbReference type="InterPro" id="IPR015943">
    <property type="entry name" value="WD40/YVTN_repeat-like_dom_sf"/>
</dbReference>
<reference evidence="8" key="1">
    <citation type="journal article" date="2021" name="Open Biol.">
        <title>Shared evolutionary footprints suggest mitochondrial oxidative damage underlies multiple complex I losses in fungi.</title>
        <authorList>
            <person name="Schikora-Tamarit M.A."/>
            <person name="Marcet-Houben M."/>
            <person name="Nosek J."/>
            <person name="Gabaldon T."/>
        </authorList>
    </citation>
    <scope>NUCLEOTIDE SEQUENCE</scope>
    <source>
        <strain evidence="8">CBS2887</strain>
    </source>
</reference>
<comment type="caution">
    <text evidence="8">The sequence shown here is derived from an EMBL/GenBank/DDBJ whole genome shotgun (WGS) entry which is preliminary data.</text>
</comment>
<evidence type="ECO:0008006" key="10">
    <source>
        <dbReference type="Google" id="ProtNLM"/>
    </source>
</evidence>
<dbReference type="EMBL" id="JAEUBG010005453">
    <property type="protein sequence ID" value="KAH3674775.1"/>
    <property type="molecule type" value="Genomic_DNA"/>
</dbReference>
<feature type="compositionally biased region" description="Basic and acidic residues" evidence="4">
    <location>
        <begin position="412"/>
        <end position="422"/>
    </location>
</feature>
<evidence type="ECO:0000256" key="2">
    <source>
        <dbReference type="ARBA" id="ARBA00022664"/>
    </source>
</evidence>